<protein>
    <recommendedName>
        <fullName evidence="1">DUF7907 domain-containing protein</fullName>
    </recommendedName>
</protein>
<dbReference type="InterPro" id="IPR057229">
    <property type="entry name" value="DUF7907"/>
</dbReference>
<dbReference type="Pfam" id="PF25484">
    <property type="entry name" value="DUF7907"/>
    <property type="match status" value="1"/>
</dbReference>
<dbReference type="Proteomes" id="UP000034182">
    <property type="component" value="Unassembled WGS sequence"/>
</dbReference>
<comment type="caution">
    <text evidence="3">The sequence shown here is derived from an EMBL/GenBank/DDBJ whole genome shotgun (WGS) entry which is preliminary data.</text>
</comment>
<keyword evidence="5" id="KW-1185">Reference proteome</keyword>
<evidence type="ECO:0000313" key="5">
    <source>
        <dbReference type="Proteomes" id="UP001430584"/>
    </source>
</evidence>
<evidence type="ECO:0000313" key="4">
    <source>
        <dbReference type="Proteomes" id="UP000034182"/>
    </source>
</evidence>
<evidence type="ECO:0000259" key="1">
    <source>
        <dbReference type="Pfam" id="PF25484"/>
    </source>
</evidence>
<gene>
    <name evidence="2" type="ORF">SLS55_006227</name>
    <name evidence="3" type="ORF">UCDDS831_g00117</name>
</gene>
<sequence>MKFQSLFSLALPATVMGLALPIGFYNRDEFLAKRDAAASFEPTGDEYLLKTQLVSNNDTSLSKFNNLYLTAFHTGAGTNDAVLTADKDSAATGFLNETADGSYQEFDFGTEFPWSLEIGYEPYTAWAPVTINAGLAEAGDGFFTFTPSGLVWNVTQFDGWLVCDWWHTTPQLFWKTGVAYSNSSLPTSCAEVHLVKESL</sequence>
<feature type="domain" description="DUF7907" evidence="1">
    <location>
        <begin position="46"/>
        <end position="197"/>
    </location>
</feature>
<dbReference type="EMBL" id="LAQI01000005">
    <property type="protein sequence ID" value="KKY28732.1"/>
    <property type="molecule type" value="Genomic_DNA"/>
</dbReference>
<dbReference type="RefSeq" id="XP_066631753.1">
    <property type="nucleotide sequence ID" value="XM_066777658.1"/>
</dbReference>
<name>A0A0G2F1Q2_9PEZI</name>
<dbReference type="EMBL" id="JAJVCZ030000006">
    <property type="protein sequence ID" value="KAL0258724.1"/>
    <property type="molecule type" value="Genomic_DNA"/>
</dbReference>
<dbReference type="Proteomes" id="UP001430584">
    <property type="component" value="Unassembled WGS sequence"/>
</dbReference>
<dbReference type="GeneID" id="92010312"/>
<reference evidence="3 4" key="2">
    <citation type="submission" date="2015-05" db="EMBL/GenBank/DDBJ databases">
        <title>Distinctive expansion of gene families associated with plant cell wall degradation and secondary metabolism in the genomes of grapevine trunk pathogens.</title>
        <authorList>
            <person name="Lawrence D.P."/>
            <person name="Travadon R."/>
            <person name="Rolshausen P.E."/>
            <person name="Baumgartner K."/>
        </authorList>
    </citation>
    <scope>NUCLEOTIDE SEQUENCE [LARGE SCALE GENOMIC DNA]</scope>
    <source>
        <strain evidence="3">DS831</strain>
    </source>
</reference>
<evidence type="ECO:0000313" key="2">
    <source>
        <dbReference type="EMBL" id="KAL0258724.1"/>
    </source>
</evidence>
<reference evidence="3 4" key="1">
    <citation type="submission" date="2015-03" db="EMBL/GenBank/DDBJ databases">
        <authorList>
            <person name="Morales-Cruz A."/>
            <person name="Amrine K.C."/>
            <person name="Cantu D."/>
        </authorList>
    </citation>
    <scope>NUCLEOTIDE SEQUENCE [LARGE SCALE GENOMIC DNA]</scope>
    <source>
        <strain evidence="3">DS831</strain>
    </source>
</reference>
<reference evidence="2 5" key="3">
    <citation type="submission" date="2024-02" db="EMBL/GenBank/DDBJ databases">
        <title>De novo assembly and annotation of 12 fungi associated with fruit tree decline syndrome in Ontario, Canada.</title>
        <authorList>
            <person name="Sulman M."/>
            <person name="Ellouze W."/>
            <person name="Ilyukhin E."/>
        </authorList>
    </citation>
    <scope>NUCLEOTIDE SEQUENCE [LARGE SCALE GENOMIC DNA]</scope>
    <source>
        <strain evidence="2 5">FDS-637</strain>
    </source>
</reference>
<proteinExistence type="predicted"/>
<evidence type="ECO:0000313" key="3">
    <source>
        <dbReference type="EMBL" id="KKY28732.1"/>
    </source>
</evidence>
<organism evidence="3 4">
    <name type="scientific">Diplodia seriata</name>
    <dbReference type="NCBI Taxonomy" id="420778"/>
    <lineage>
        <taxon>Eukaryota</taxon>
        <taxon>Fungi</taxon>
        <taxon>Dikarya</taxon>
        <taxon>Ascomycota</taxon>
        <taxon>Pezizomycotina</taxon>
        <taxon>Dothideomycetes</taxon>
        <taxon>Dothideomycetes incertae sedis</taxon>
        <taxon>Botryosphaeriales</taxon>
        <taxon>Botryosphaeriaceae</taxon>
        <taxon>Diplodia</taxon>
    </lineage>
</organism>
<accession>A0A0G2F1Q2</accession>
<dbReference type="AlphaFoldDB" id="A0A0G2F1Q2"/>